<evidence type="ECO:0000259" key="9">
    <source>
        <dbReference type="Pfam" id="PF00155"/>
    </source>
</evidence>
<evidence type="ECO:0000256" key="5">
    <source>
        <dbReference type="ARBA" id="ARBA00022679"/>
    </source>
</evidence>
<evidence type="ECO:0000256" key="3">
    <source>
        <dbReference type="ARBA" id="ARBA00011738"/>
    </source>
</evidence>
<dbReference type="GO" id="GO:0004069">
    <property type="term" value="F:L-aspartate:2-oxoglutarate aminotransferase activity"/>
    <property type="evidence" value="ECO:0007669"/>
    <property type="project" value="UniProtKB-EC"/>
</dbReference>
<keyword evidence="6" id="KW-0479">Metal-binding</keyword>
<evidence type="ECO:0000256" key="4">
    <source>
        <dbReference type="ARBA" id="ARBA00022576"/>
    </source>
</evidence>
<evidence type="ECO:0000256" key="8">
    <source>
        <dbReference type="RuleBase" id="RU000480"/>
    </source>
</evidence>
<comment type="similarity">
    <text evidence="2">Belongs to the class-I pyridoxal-phosphate-dependent aminotransferase family.</text>
</comment>
<dbReference type="PROSITE" id="PS00105">
    <property type="entry name" value="AA_TRANSFER_CLASS_1"/>
    <property type="match status" value="1"/>
</dbReference>
<dbReference type="Proteomes" id="UP000801864">
    <property type="component" value="Unassembled WGS sequence"/>
</dbReference>
<evidence type="ECO:0000313" key="12">
    <source>
        <dbReference type="Proteomes" id="UP000801864"/>
    </source>
</evidence>
<dbReference type="SUPFAM" id="SSF51621">
    <property type="entry name" value="Phosphoenolpyruvate/pyruvate domain"/>
    <property type="match status" value="1"/>
</dbReference>
<dbReference type="Gene3D" id="3.20.20.60">
    <property type="entry name" value="Phosphoenolpyruvate-binding domains"/>
    <property type="match status" value="1"/>
</dbReference>
<dbReference type="PANTHER" id="PTHR11879">
    <property type="entry name" value="ASPARTATE AMINOTRANSFERASE"/>
    <property type="match status" value="1"/>
</dbReference>
<comment type="cofactor">
    <cofactor evidence="1">
        <name>pyridoxal 5'-phosphate</name>
        <dbReference type="ChEBI" id="CHEBI:597326"/>
    </cofactor>
</comment>
<dbReference type="Gene3D" id="3.40.640.10">
    <property type="entry name" value="Type I PLP-dependent aspartate aminotransferase-like (Major domain)"/>
    <property type="match status" value="1"/>
</dbReference>
<dbReference type="InterPro" id="IPR000796">
    <property type="entry name" value="Asp_trans"/>
</dbReference>
<evidence type="ECO:0000256" key="1">
    <source>
        <dbReference type="ARBA" id="ARBA00001933"/>
    </source>
</evidence>
<dbReference type="Gene3D" id="3.90.1150.10">
    <property type="entry name" value="Aspartate Aminotransferase, domain 1"/>
    <property type="match status" value="1"/>
</dbReference>
<keyword evidence="7" id="KW-0663">Pyridoxal phosphate</keyword>
<dbReference type="SUPFAM" id="SSF53383">
    <property type="entry name" value="PLP-dependent transferases"/>
    <property type="match status" value="1"/>
</dbReference>
<dbReference type="GO" id="GO:0030170">
    <property type="term" value="F:pyridoxal phosphate binding"/>
    <property type="evidence" value="ECO:0007669"/>
    <property type="project" value="InterPro"/>
</dbReference>
<dbReference type="FunFam" id="3.40.640.10:FF:000066">
    <property type="entry name" value="Aspartate aminotransferase"/>
    <property type="match status" value="1"/>
</dbReference>
<dbReference type="CDD" id="cd00609">
    <property type="entry name" value="AAT_like"/>
    <property type="match status" value="1"/>
</dbReference>
<evidence type="ECO:0000313" key="11">
    <source>
        <dbReference type="EMBL" id="KAF3077539.1"/>
    </source>
</evidence>
<reference evidence="11 12" key="1">
    <citation type="submission" date="2018-06" db="EMBL/GenBank/DDBJ databases">
        <title>Genome analysis of cellulolytic fungus Trichoderma lentiforme CFAM-422.</title>
        <authorList>
            <person name="Steindorff A.S."/>
            <person name="Formighieri E.F."/>
            <person name="Midorikawa G.E.O."/>
            <person name="Tamietti M.S."/>
            <person name="Ramos E.Z."/>
            <person name="Silva A.S."/>
            <person name="Bon E.P.S."/>
            <person name="Mendes T.D."/>
            <person name="Damaso M.C.T."/>
            <person name="Favaro L.C.L."/>
        </authorList>
    </citation>
    <scope>NUCLEOTIDE SEQUENCE [LARGE SCALE GENOMIC DNA]</scope>
    <source>
        <strain evidence="11 12">CFAM-422</strain>
    </source>
</reference>
<comment type="miscellaneous">
    <text evidence="8">In eukaryotes there are cytoplasmic, mitochondrial and chloroplastic isozymes.</text>
</comment>
<dbReference type="InterPro" id="IPR004838">
    <property type="entry name" value="NHTrfase_class1_PyrdxlP-BS"/>
</dbReference>
<dbReference type="EMBL" id="QLNT01000001">
    <property type="protein sequence ID" value="KAF3077539.1"/>
    <property type="molecule type" value="Genomic_DNA"/>
</dbReference>
<dbReference type="AlphaFoldDB" id="A0A9P4XPZ1"/>
<comment type="caution">
    <text evidence="11">The sequence shown here is derived from an EMBL/GenBank/DDBJ whole genome shotgun (WGS) entry which is preliminary data.</text>
</comment>
<evidence type="ECO:0000256" key="2">
    <source>
        <dbReference type="ARBA" id="ARBA00007441"/>
    </source>
</evidence>
<comment type="subunit">
    <text evidence="3 8">Homodimer.</text>
</comment>
<evidence type="ECO:0000256" key="7">
    <source>
        <dbReference type="ARBA" id="ARBA00022898"/>
    </source>
</evidence>
<organism evidence="11 12">
    <name type="scientific">Trichoderma lentiforme</name>
    <dbReference type="NCBI Taxonomy" id="1567552"/>
    <lineage>
        <taxon>Eukaryota</taxon>
        <taxon>Fungi</taxon>
        <taxon>Dikarya</taxon>
        <taxon>Ascomycota</taxon>
        <taxon>Pezizomycotina</taxon>
        <taxon>Sordariomycetes</taxon>
        <taxon>Hypocreomycetidae</taxon>
        <taxon>Hypocreales</taxon>
        <taxon>Hypocreaceae</taxon>
        <taxon>Trichoderma</taxon>
    </lineage>
</organism>
<dbReference type="Pfam" id="PF00155">
    <property type="entry name" value="Aminotran_1_2"/>
    <property type="match status" value="1"/>
</dbReference>
<dbReference type="GO" id="GO:0005829">
    <property type="term" value="C:cytosol"/>
    <property type="evidence" value="ECO:0007669"/>
    <property type="project" value="TreeGrafter"/>
</dbReference>
<dbReference type="InterPro" id="IPR015424">
    <property type="entry name" value="PyrdxlP-dep_Trfase"/>
</dbReference>
<dbReference type="InterPro" id="IPR015813">
    <property type="entry name" value="Pyrv/PenolPyrv_kinase-like_dom"/>
</dbReference>
<keyword evidence="4 8" id="KW-0032">Aminotransferase</keyword>
<comment type="catalytic activity">
    <reaction evidence="8">
        <text>L-aspartate + 2-oxoglutarate = oxaloacetate + L-glutamate</text>
        <dbReference type="Rhea" id="RHEA:21824"/>
        <dbReference type="ChEBI" id="CHEBI:16452"/>
        <dbReference type="ChEBI" id="CHEBI:16810"/>
        <dbReference type="ChEBI" id="CHEBI:29985"/>
        <dbReference type="ChEBI" id="CHEBI:29991"/>
        <dbReference type="EC" id="2.6.1.1"/>
    </reaction>
</comment>
<dbReference type="InterPro" id="IPR005000">
    <property type="entry name" value="Aldolase/citrate-lyase_domain"/>
</dbReference>
<dbReference type="GO" id="GO:0046872">
    <property type="term" value="F:metal ion binding"/>
    <property type="evidence" value="ECO:0007669"/>
    <property type="project" value="UniProtKB-KW"/>
</dbReference>
<dbReference type="PRINTS" id="PR00799">
    <property type="entry name" value="TRANSAMINASE"/>
</dbReference>
<feature type="domain" description="HpcH/HpaI aldolase/citrate lyase" evidence="10">
    <location>
        <begin position="70"/>
        <end position="247"/>
    </location>
</feature>
<dbReference type="InterPro" id="IPR015422">
    <property type="entry name" value="PyrdxlP-dep_Trfase_small"/>
</dbReference>
<evidence type="ECO:0000256" key="6">
    <source>
        <dbReference type="ARBA" id="ARBA00022723"/>
    </source>
</evidence>
<protein>
    <recommendedName>
        <fullName evidence="8">Aspartate aminotransferase</fullName>
        <ecNumber evidence="8">2.6.1.1</ecNumber>
    </recommendedName>
</protein>
<sequence>MSYASAMTTLIQNPRLRLLNALRANSKPIMTFLGLPSFRTAQIVAQTGVDVSAAHPLYMCFLLTIMEGIIIDCEHGYISDDSMHSSTAAIAALGVSPLVRLRMTHADLIKRALDAGAHGIVVPQIHTAEEAIAVVDNSKFPPQGLRGQGSAFPAITHGIDIPTYLKTANETLITCIQIESKRGVENADAICAVQGVDMVFIGPNDLALSILGYVPAKGDEPEFVTAIEKIVSAARKHGKWVGRLSNDGASSREHLKVFDTVALSYDIRAIQNWYTAELLTAPMSQLASLSEAPPDAAFALIDAYKADRSPLKVDLSPGFYRDEDARPWILPSAKQELLNDPIADHEHLPILGHAELLDSAQRLVFDTTPEDANTIASIQTIAGTGANHLGALFLAKAIRPRTVWISDPTWINHEEIWKLADPDIERQKYPYFNKEILDLDFEGAMSTLSSMTGEGDVVILHGCAHNPTGRDFTKEQWKAIAGICEQKRLIPFFDLAYQGFATGDLDEDAWSIRYFFRNTSLEMLVAQSFSKNFGLYGERIGGLHVVCRTDDTRTKVVNMLTRLSRAEITTCPINGSKIVAKVLGNKELKAQWQRDLLHMSDRMRTMRQMLVDGLRKRQTPGQWDHILTDVSYLHFKMHSLGIANTAEIGMFSMTSLQPNQIRILREEYHVYLLPSGRISMTGLTEHNVEYVTEAFHKVLLDATPQ</sequence>
<dbReference type="EC" id="2.6.1.1" evidence="8"/>
<keyword evidence="5 8" id="KW-0808">Transferase</keyword>
<dbReference type="InterPro" id="IPR015421">
    <property type="entry name" value="PyrdxlP-dep_Trfase_major"/>
</dbReference>
<name>A0A9P4XPZ1_9HYPO</name>
<dbReference type="PANTHER" id="PTHR11879:SF20">
    <property type="entry name" value="ASPARTATE AMINOTRANSFERASE"/>
    <property type="match status" value="1"/>
</dbReference>
<evidence type="ECO:0000259" key="10">
    <source>
        <dbReference type="Pfam" id="PF03328"/>
    </source>
</evidence>
<proteinExistence type="inferred from homology"/>
<dbReference type="InterPro" id="IPR040442">
    <property type="entry name" value="Pyrv_kinase-like_dom_sf"/>
</dbReference>
<feature type="domain" description="Aminotransferase class I/classII large" evidence="9">
    <location>
        <begin position="312"/>
        <end position="694"/>
    </location>
</feature>
<gene>
    <name evidence="11" type="ORF">CFAM422_000877</name>
</gene>
<keyword evidence="12" id="KW-1185">Reference proteome</keyword>
<dbReference type="Pfam" id="PF03328">
    <property type="entry name" value="HpcH_HpaI"/>
    <property type="match status" value="1"/>
</dbReference>
<dbReference type="InterPro" id="IPR004839">
    <property type="entry name" value="Aminotransferase_I/II_large"/>
</dbReference>
<dbReference type="GO" id="GO:0006532">
    <property type="term" value="P:aspartate biosynthetic process"/>
    <property type="evidence" value="ECO:0007669"/>
    <property type="project" value="TreeGrafter"/>
</dbReference>
<accession>A0A9P4XPZ1</accession>